<keyword evidence="5" id="KW-1185">Reference proteome</keyword>
<dbReference type="SUPFAM" id="SSF55729">
    <property type="entry name" value="Acyl-CoA N-acyltransferases (Nat)"/>
    <property type="match status" value="1"/>
</dbReference>
<evidence type="ECO:0000313" key="5">
    <source>
        <dbReference type="Proteomes" id="UP000321617"/>
    </source>
</evidence>
<dbReference type="CDD" id="cd04301">
    <property type="entry name" value="NAT_SF"/>
    <property type="match status" value="1"/>
</dbReference>
<dbReference type="Gene3D" id="3.40.630.30">
    <property type="match status" value="1"/>
</dbReference>
<keyword evidence="2" id="KW-0012">Acyltransferase</keyword>
<dbReference type="PROSITE" id="PS51186">
    <property type="entry name" value="GNAT"/>
    <property type="match status" value="1"/>
</dbReference>
<keyword evidence="1 4" id="KW-0808">Transferase</keyword>
<proteinExistence type="predicted"/>
<protein>
    <submittedName>
        <fullName evidence="4">Phosphinothricin acetyltransferase</fullName>
    </submittedName>
</protein>
<evidence type="ECO:0000256" key="2">
    <source>
        <dbReference type="ARBA" id="ARBA00023315"/>
    </source>
</evidence>
<dbReference type="Pfam" id="PF00583">
    <property type="entry name" value="Acetyltransf_1"/>
    <property type="match status" value="1"/>
</dbReference>
<dbReference type="PANTHER" id="PTHR43072:SF23">
    <property type="entry name" value="UPF0039 PROTEIN C11D3.02C"/>
    <property type="match status" value="1"/>
</dbReference>
<dbReference type="AlphaFoldDB" id="A0A562VDI4"/>
<feature type="domain" description="N-acetyltransferase" evidence="3">
    <location>
        <begin position="1"/>
        <end position="154"/>
    </location>
</feature>
<dbReference type="EMBL" id="VLLL01000005">
    <property type="protein sequence ID" value="TWJ15877.1"/>
    <property type="molecule type" value="Genomic_DNA"/>
</dbReference>
<organism evidence="4 5">
    <name type="scientific">Stackebrandtia albiflava</name>
    <dbReference type="NCBI Taxonomy" id="406432"/>
    <lineage>
        <taxon>Bacteria</taxon>
        <taxon>Bacillati</taxon>
        <taxon>Actinomycetota</taxon>
        <taxon>Actinomycetes</taxon>
        <taxon>Glycomycetales</taxon>
        <taxon>Glycomycetaceae</taxon>
        <taxon>Stackebrandtia</taxon>
    </lineage>
</organism>
<evidence type="ECO:0000313" key="4">
    <source>
        <dbReference type="EMBL" id="TWJ15877.1"/>
    </source>
</evidence>
<evidence type="ECO:0000259" key="3">
    <source>
        <dbReference type="PROSITE" id="PS51186"/>
    </source>
</evidence>
<reference evidence="4 5" key="1">
    <citation type="journal article" date="2013" name="Stand. Genomic Sci.">
        <title>Genomic Encyclopedia of Type Strains, Phase I: The one thousand microbial genomes (KMG-I) project.</title>
        <authorList>
            <person name="Kyrpides N.C."/>
            <person name="Woyke T."/>
            <person name="Eisen J.A."/>
            <person name="Garrity G."/>
            <person name="Lilburn T.G."/>
            <person name="Beck B.J."/>
            <person name="Whitman W.B."/>
            <person name="Hugenholtz P."/>
            <person name="Klenk H.P."/>
        </authorList>
    </citation>
    <scope>NUCLEOTIDE SEQUENCE [LARGE SCALE GENOMIC DNA]</scope>
    <source>
        <strain evidence="4 5">DSM 45044</strain>
    </source>
</reference>
<gene>
    <name evidence="4" type="ORF">LX16_1596</name>
</gene>
<evidence type="ECO:0000256" key="1">
    <source>
        <dbReference type="ARBA" id="ARBA00022679"/>
    </source>
</evidence>
<sequence>MHIRAMTHHDAPHVHAIHRHGIDTHNATFDTTPPTWDEFDATHHPRHRLVAHDDHTVLGWAAAAPVSHRHCYRGVVTDSVYIHPRAHGRGVGTHLLAALIRSCEDDGIWTIRAAVFPENTASIALHTRAGFRTLGTSHHLGRLNGTWRDVVTLERRSTRNGTD</sequence>
<dbReference type="GO" id="GO:0016747">
    <property type="term" value="F:acyltransferase activity, transferring groups other than amino-acyl groups"/>
    <property type="evidence" value="ECO:0007669"/>
    <property type="project" value="InterPro"/>
</dbReference>
<dbReference type="InterPro" id="IPR000182">
    <property type="entry name" value="GNAT_dom"/>
</dbReference>
<name>A0A562VDI4_9ACTN</name>
<dbReference type="Proteomes" id="UP000321617">
    <property type="component" value="Unassembled WGS sequence"/>
</dbReference>
<accession>A0A562VDI4</accession>
<comment type="caution">
    <text evidence="4">The sequence shown here is derived from an EMBL/GenBank/DDBJ whole genome shotgun (WGS) entry which is preliminary data.</text>
</comment>
<dbReference type="InterPro" id="IPR016181">
    <property type="entry name" value="Acyl_CoA_acyltransferase"/>
</dbReference>
<dbReference type="RefSeq" id="WP_147135291.1">
    <property type="nucleotide sequence ID" value="NZ_VLLL01000005.1"/>
</dbReference>
<dbReference type="OrthoDB" id="3173333at2"/>
<dbReference type="PANTHER" id="PTHR43072">
    <property type="entry name" value="N-ACETYLTRANSFERASE"/>
    <property type="match status" value="1"/>
</dbReference>